<comment type="caution">
    <text evidence="1">The sequence shown here is derived from an EMBL/GenBank/DDBJ whole genome shotgun (WGS) entry which is preliminary data.</text>
</comment>
<accession>A0A3E0IC62</accession>
<dbReference type="OrthoDB" id="1189899at2"/>
<dbReference type="AlphaFoldDB" id="A0A3E0IC62"/>
<organism evidence="1 2">
    <name type="scientific">Tenacibaculum gallaicum</name>
    <dbReference type="NCBI Taxonomy" id="561505"/>
    <lineage>
        <taxon>Bacteria</taxon>
        <taxon>Pseudomonadati</taxon>
        <taxon>Bacteroidota</taxon>
        <taxon>Flavobacteriia</taxon>
        <taxon>Flavobacteriales</taxon>
        <taxon>Flavobacteriaceae</taxon>
        <taxon>Tenacibaculum</taxon>
    </lineage>
</organism>
<dbReference type="RefSeq" id="WP_115899648.1">
    <property type="nucleotide sequence ID" value="NZ_QUNS01000001.1"/>
</dbReference>
<gene>
    <name evidence="1" type="ORF">C7448_101368</name>
</gene>
<protein>
    <submittedName>
        <fullName evidence="1">Uncharacterized protein</fullName>
    </submittedName>
</protein>
<dbReference type="EMBL" id="QUNS01000001">
    <property type="protein sequence ID" value="REH56330.1"/>
    <property type="molecule type" value="Genomic_DNA"/>
</dbReference>
<dbReference type="Proteomes" id="UP000256884">
    <property type="component" value="Unassembled WGS sequence"/>
</dbReference>
<proteinExistence type="predicted"/>
<reference evidence="1 2" key="1">
    <citation type="submission" date="2018-08" db="EMBL/GenBank/DDBJ databases">
        <title>Genomic Encyclopedia of Type Strains, Phase IV (KMG-IV): sequencing the most valuable type-strain genomes for metagenomic binning, comparative biology and taxonomic classification.</title>
        <authorList>
            <person name="Goeker M."/>
        </authorList>
    </citation>
    <scope>NUCLEOTIDE SEQUENCE [LARGE SCALE GENOMIC DNA]</scope>
    <source>
        <strain evidence="1 2">DSM 18841</strain>
    </source>
</reference>
<name>A0A3E0IC62_9FLAO</name>
<evidence type="ECO:0000313" key="1">
    <source>
        <dbReference type="EMBL" id="REH56330.1"/>
    </source>
</evidence>
<keyword evidence="2" id="KW-1185">Reference proteome</keyword>
<sequence length="69" mass="7616">MLKNISNLGVVLDSADLKTINGGRVKCTYPDGTGWDLDYKTEQSEFLAGDHCVKTGGTVEFYEEDQIMP</sequence>
<evidence type="ECO:0000313" key="2">
    <source>
        <dbReference type="Proteomes" id="UP000256884"/>
    </source>
</evidence>